<comment type="caution">
    <text evidence="1">The sequence shown here is derived from an EMBL/GenBank/DDBJ whole genome shotgun (WGS) entry which is preliminary data.</text>
</comment>
<dbReference type="Proteomes" id="UP001596142">
    <property type="component" value="Unassembled WGS sequence"/>
</dbReference>
<gene>
    <name evidence="1" type="ORF">ACFPU1_07945</name>
</gene>
<protein>
    <submittedName>
        <fullName evidence="1">YslB family protein</fullName>
    </submittedName>
</protein>
<dbReference type="InterPro" id="IPR019642">
    <property type="entry name" value="DUF2507"/>
</dbReference>
<dbReference type="InterPro" id="IPR024096">
    <property type="entry name" value="NO_sig/Golgi_transp_ligand-bd"/>
</dbReference>
<keyword evidence="2" id="KW-1185">Reference proteome</keyword>
<dbReference type="RefSeq" id="WP_385939928.1">
    <property type="nucleotide sequence ID" value="NZ_JBHSOZ010000003.1"/>
</dbReference>
<name>A0ABW0YJU4_9BACI</name>
<reference evidence="2" key="1">
    <citation type="journal article" date="2019" name="Int. J. Syst. Evol. Microbiol.">
        <title>The Global Catalogue of Microorganisms (GCM) 10K type strain sequencing project: providing services to taxonomists for standard genome sequencing and annotation.</title>
        <authorList>
            <consortium name="The Broad Institute Genomics Platform"/>
            <consortium name="The Broad Institute Genome Sequencing Center for Infectious Disease"/>
            <person name="Wu L."/>
            <person name="Ma J."/>
        </authorList>
    </citation>
    <scope>NUCLEOTIDE SEQUENCE [LARGE SCALE GENOMIC DNA]</scope>
    <source>
        <strain evidence="2">CECT 7184</strain>
    </source>
</reference>
<sequence>MEKENQSYTNFGYELIRDTLLPELLGKEHSEILYWGGKALARNFPLESIDEIKEFFVKAGWGEVHILKEKKSEILIELELPHLAGGKKASFDRHLEAGFLAEQLERLTSCPAETFITDKKTKVLFEVHWDPKDHFGRETRKTRKKSSGS</sequence>
<dbReference type="SUPFAM" id="SSF111126">
    <property type="entry name" value="Ligand-binding domain in the NO signalling and Golgi transport"/>
    <property type="match status" value="1"/>
</dbReference>
<dbReference type="Pfam" id="PF10702">
    <property type="entry name" value="DUF2507"/>
    <property type="match status" value="1"/>
</dbReference>
<dbReference type="Gene3D" id="3.30.1380.20">
    <property type="entry name" value="Trafficking protein particle complex subunit 3"/>
    <property type="match status" value="1"/>
</dbReference>
<evidence type="ECO:0000313" key="1">
    <source>
        <dbReference type="EMBL" id="MFC5712710.1"/>
    </source>
</evidence>
<evidence type="ECO:0000313" key="2">
    <source>
        <dbReference type="Proteomes" id="UP001596142"/>
    </source>
</evidence>
<proteinExistence type="predicted"/>
<dbReference type="EMBL" id="JBHSOZ010000003">
    <property type="protein sequence ID" value="MFC5712710.1"/>
    <property type="molecule type" value="Genomic_DNA"/>
</dbReference>
<organism evidence="1 2">
    <name type="scientific">Thalassorhabdus alkalitolerans</name>
    <dbReference type="NCBI Taxonomy" id="2282697"/>
    <lineage>
        <taxon>Bacteria</taxon>
        <taxon>Bacillati</taxon>
        <taxon>Bacillota</taxon>
        <taxon>Bacilli</taxon>
        <taxon>Bacillales</taxon>
        <taxon>Bacillaceae</taxon>
        <taxon>Thalassorhabdus</taxon>
    </lineage>
</organism>
<accession>A0ABW0YJU4</accession>